<evidence type="ECO:0000313" key="4">
    <source>
        <dbReference type="EMBL" id="SFN71919.1"/>
    </source>
</evidence>
<protein>
    <submittedName>
        <fullName evidence="4">Ankyrin repeat-containing protein</fullName>
    </submittedName>
</protein>
<keyword evidence="1" id="KW-0677">Repeat</keyword>
<accession>A0A1I5BBK5</accession>
<proteinExistence type="predicted"/>
<dbReference type="InterPro" id="IPR036770">
    <property type="entry name" value="Ankyrin_rpt-contain_sf"/>
</dbReference>
<dbReference type="Proteomes" id="UP000198575">
    <property type="component" value="Unassembled WGS sequence"/>
</dbReference>
<dbReference type="STRING" id="578942.SAMN05216289_1613"/>
<dbReference type="SMART" id="SM00248">
    <property type="entry name" value="ANK"/>
    <property type="match status" value="3"/>
</dbReference>
<evidence type="ECO:0000256" key="1">
    <source>
        <dbReference type="ARBA" id="ARBA00022737"/>
    </source>
</evidence>
<dbReference type="Pfam" id="PF12796">
    <property type="entry name" value="Ank_2"/>
    <property type="match status" value="1"/>
</dbReference>
<keyword evidence="2 3" id="KW-0040">ANK repeat</keyword>
<sequence length="116" mass="13113">MKPIDDDWFERERFHRAAADGDMLEVERLVRSGAEVGAFDDLSRTPLHHAAEQEHYKVALWLLEHGANVNAYDEKMIGETALCLAAQKDYPEMVELLLKHGADPDINGWVGLTARI</sequence>
<dbReference type="EMBL" id="FOVF01000061">
    <property type="protein sequence ID" value="SFN71919.1"/>
    <property type="molecule type" value="Genomic_DNA"/>
</dbReference>
<keyword evidence="5" id="KW-1185">Reference proteome</keyword>
<dbReference type="Gene3D" id="1.25.40.20">
    <property type="entry name" value="Ankyrin repeat-containing domain"/>
    <property type="match status" value="1"/>
</dbReference>
<evidence type="ECO:0000256" key="2">
    <source>
        <dbReference type="ARBA" id="ARBA00023043"/>
    </source>
</evidence>
<feature type="repeat" description="ANK" evidence="3">
    <location>
        <begin position="42"/>
        <end position="74"/>
    </location>
</feature>
<organism evidence="4 5">
    <name type="scientific">Dokdonella immobilis</name>
    <dbReference type="NCBI Taxonomy" id="578942"/>
    <lineage>
        <taxon>Bacteria</taxon>
        <taxon>Pseudomonadati</taxon>
        <taxon>Pseudomonadota</taxon>
        <taxon>Gammaproteobacteria</taxon>
        <taxon>Lysobacterales</taxon>
        <taxon>Rhodanobacteraceae</taxon>
        <taxon>Dokdonella</taxon>
    </lineage>
</organism>
<dbReference type="SUPFAM" id="SSF48403">
    <property type="entry name" value="Ankyrin repeat"/>
    <property type="match status" value="1"/>
</dbReference>
<dbReference type="RefSeq" id="WP_092411099.1">
    <property type="nucleotide sequence ID" value="NZ_FOVF01000061.1"/>
</dbReference>
<gene>
    <name evidence="4" type="ORF">SAMN05216289_1613</name>
</gene>
<evidence type="ECO:0000256" key="3">
    <source>
        <dbReference type="PROSITE-ProRule" id="PRU00023"/>
    </source>
</evidence>
<dbReference type="PRINTS" id="PR01415">
    <property type="entry name" value="ANKYRIN"/>
</dbReference>
<dbReference type="InterPro" id="IPR002110">
    <property type="entry name" value="Ankyrin_rpt"/>
</dbReference>
<dbReference type="PANTHER" id="PTHR24171">
    <property type="entry name" value="ANKYRIN REPEAT DOMAIN-CONTAINING PROTEIN 39-RELATED"/>
    <property type="match status" value="1"/>
</dbReference>
<dbReference type="PROSITE" id="PS50297">
    <property type="entry name" value="ANK_REP_REGION"/>
    <property type="match status" value="2"/>
</dbReference>
<dbReference type="PANTHER" id="PTHR24171:SF9">
    <property type="entry name" value="ANKYRIN REPEAT DOMAIN-CONTAINING PROTEIN 39"/>
    <property type="match status" value="1"/>
</dbReference>
<name>A0A1I5BBK5_9GAMM</name>
<dbReference type="OrthoDB" id="671583at2"/>
<evidence type="ECO:0000313" key="5">
    <source>
        <dbReference type="Proteomes" id="UP000198575"/>
    </source>
</evidence>
<reference evidence="4 5" key="1">
    <citation type="submission" date="2016-10" db="EMBL/GenBank/DDBJ databases">
        <authorList>
            <person name="de Groot N.N."/>
        </authorList>
    </citation>
    <scope>NUCLEOTIDE SEQUENCE [LARGE SCALE GENOMIC DNA]</scope>
    <source>
        <strain evidence="4 5">CGMCC 1.7659</strain>
    </source>
</reference>
<dbReference type="PROSITE" id="PS50088">
    <property type="entry name" value="ANK_REPEAT"/>
    <property type="match status" value="2"/>
</dbReference>
<feature type="repeat" description="ANK" evidence="3">
    <location>
        <begin position="77"/>
        <end position="109"/>
    </location>
</feature>
<dbReference type="AlphaFoldDB" id="A0A1I5BBK5"/>